<dbReference type="KEGG" id="snw:BBN63_05870"/>
<proteinExistence type="predicted"/>
<accession>A0A1U9QP42</accession>
<protein>
    <submittedName>
        <fullName evidence="1">Uncharacterized protein</fullName>
    </submittedName>
</protein>
<evidence type="ECO:0000313" key="1">
    <source>
        <dbReference type="EMBL" id="AQU65839.1"/>
    </source>
</evidence>
<dbReference type="OrthoDB" id="4978993at2"/>
<reference evidence="1 2" key="1">
    <citation type="submission" date="2016-11" db="EMBL/GenBank/DDBJ databases">
        <title>Complete genome sequence of Streptomyces niveus SCSIO 3406.</title>
        <authorList>
            <person name="Zhu Q."/>
            <person name="Cheng W."/>
            <person name="Song Y."/>
            <person name="Li Q."/>
            <person name="Ju J."/>
        </authorList>
    </citation>
    <scope>NUCLEOTIDE SEQUENCE [LARGE SCALE GENOMIC DNA]</scope>
    <source>
        <strain evidence="1 2">SCSIO 3406</strain>
    </source>
</reference>
<sequence length="222" mass="23744">MGEQARCARRDKGVRAVGESVPVRCPDCGHSHVFTVSAYPCPCGSAVSAPLVMGAPPIRIVRRTWDEEWVTVSCTGCGRRDQWPQPELGCPCGALLRIPVRPVTAGTRCDAVNSAALYLREIGFPEVLRSGERPETGVDLRGPGIVARVDLGARPADSRAVECLWLNALTESAVSAYFSLAGYVDEARERADTLGVPLFLLDPTGVPRPVNGPAAELDRSHA</sequence>
<dbReference type="Proteomes" id="UP000189677">
    <property type="component" value="Chromosome"/>
</dbReference>
<name>A0A1U9QP42_STRNV</name>
<dbReference type="RefSeq" id="WP_078074363.1">
    <property type="nucleotide sequence ID" value="NZ_CP018047.1"/>
</dbReference>
<organism evidence="1 2">
    <name type="scientific">Streptomyces niveus</name>
    <name type="common">Streptomyces spheroides</name>
    <dbReference type="NCBI Taxonomy" id="193462"/>
    <lineage>
        <taxon>Bacteria</taxon>
        <taxon>Bacillati</taxon>
        <taxon>Actinomycetota</taxon>
        <taxon>Actinomycetes</taxon>
        <taxon>Kitasatosporales</taxon>
        <taxon>Streptomycetaceae</taxon>
        <taxon>Streptomyces</taxon>
    </lineage>
</organism>
<keyword evidence="2" id="KW-1185">Reference proteome</keyword>
<gene>
    <name evidence="1" type="ORF">BBN63_05870</name>
</gene>
<dbReference type="AlphaFoldDB" id="A0A1U9QP42"/>
<evidence type="ECO:0000313" key="2">
    <source>
        <dbReference type="Proteomes" id="UP000189677"/>
    </source>
</evidence>
<dbReference type="EMBL" id="CP018047">
    <property type="protein sequence ID" value="AQU65839.1"/>
    <property type="molecule type" value="Genomic_DNA"/>
</dbReference>